<name>A0ABP7ALH8_9ACTN</name>
<gene>
    <name evidence="1" type="ORF">GCM10022236_42130</name>
</gene>
<dbReference type="InterPro" id="IPR009758">
    <property type="entry name" value="DUF1326"/>
</dbReference>
<comment type="caution">
    <text evidence="1">The sequence shown here is derived from an EMBL/GenBank/DDBJ whole genome shotgun (WGS) entry which is preliminary data.</text>
</comment>
<reference evidence="2" key="1">
    <citation type="journal article" date="2019" name="Int. J. Syst. Evol. Microbiol.">
        <title>The Global Catalogue of Microorganisms (GCM) 10K type strain sequencing project: providing services to taxonomists for standard genome sequencing and annotation.</title>
        <authorList>
            <consortium name="The Broad Institute Genomics Platform"/>
            <consortium name="The Broad Institute Genome Sequencing Center for Infectious Disease"/>
            <person name="Wu L."/>
            <person name="Ma J."/>
        </authorList>
    </citation>
    <scope>NUCLEOTIDE SEQUENCE [LARGE SCALE GENOMIC DNA]</scope>
    <source>
        <strain evidence="2">JCM 16929</strain>
    </source>
</reference>
<dbReference type="Proteomes" id="UP001501490">
    <property type="component" value="Unassembled WGS sequence"/>
</dbReference>
<sequence>MLAAGKHWIEGVVMSWNLKGSYVETCSCELMCPCNLSLDHGATYDYCRVTLVFNIRDGSIEGTDVAGCRVALIADTPKVMTEGNWRVGVFVHDAASEEQFNRLVQVFSGQLGGPMAGLAPLIGEMLGVERATITVEDNGLRHSVRVGDMIDFEIEDIVPFGVETGEPVRFSGMFHPVGSDLTMAEAKRSRISAFGIDYEGKTGLSKSDFSWAA</sequence>
<proteinExistence type="predicted"/>
<dbReference type="EMBL" id="BAABAB010000036">
    <property type="protein sequence ID" value="GAA3635103.1"/>
    <property type="molecule type" value="Genomic_DNA"/>
</dbReference>
<evidence type="ECO:0008006" key="3">
    <source>
        <dbReference type="Google" id="ProtNLM"/>
    </source>
</evidence>
<keyword evidence="2" id="KW-1185">Reference proteome</keyword>
<organism evidence="1 2">
    <name type="scientific">Microlunatus ginsengisoli</name>
    <dbReference type="NCBI Taxonomy" id="363863"/>
    <lineage>
        <taxon>Bacteria</taxon>
        <taxon>Bacillati</taxon>
        <taxon>Actinomycetota</taxon>
        <taxon>Actinomycetes</taxon>
        <taxon>Propionibacteriales</taxon>
        <taxon>Propionibacteriaceae</taxon>
        <taxon>Microlunatus</taxon>
    </lineage>
</organism>
<evidence type="ECO:0000313" key="2">
    <source>
        <dbReference type="Proteomes" id="UP001501490"/>
    </source>
</evidence>
<evidence type="ECO:0000313" key="1">
    <source>
        <dbReference type="EMBL" id="GAA3635103.1"/>
    </source>
</evidence>
<accession>A0ABP7ALH8</accession>
<protein>
    <recommendedName>
        <fullName evidence="3">DUF1326 domain-containing protein</fullName>
    </recommendedName>
</protein>
<dbReference type="Pfam" id="PF07040">
    <property type="entry name" value="DUF1326"/>
    <property type="match status" value="1"/>
</dbReference>